<dbReference type="SUPFAM" id="SSF53756">
    <property type="entry name" value="UDP-Glycosyltransferase/glycogen phosphorylase"/>
    <property type="match status" value="1"/>
</dbReference>
<dbReference type="Gene3D" id="3.40.50.2000">
    <property type="entry name" value="Glycogen Phosphorylase B"/>
    <property type="match status" value="2"/>
</dbReference>
<keyword evidence="1 3" id="KW-0328">Glycosyltransferase</keyword>
<dbReference type="RefSeq" id="WP_088451638.1">
    <property type="nucleotide sequence ID" value="NZ_JACHXO010000005.1"/>
</dbReference>
<sequence length="352" mass="38261">MSSTSFADPRPHTAVLHQWVGMGDLVWHVPYLRRIAETSRDGQISLIASPTTFAWDLVGHEPWLRDVIDFDRHPRREEGRVGRHRGVAGLLRMGWELRPRRFERIVLLTHHTNRSLVATVARIPERLGYGSSWLQRRLLSRGPWIEPYRGPAVKAYKDVSAFATAHGWASEPIVPSLVVRADALAMARQRLAGLPRPLVALAVGSSEPYKQWGAARFSALASSLVHARCGVLILAGPAERALVQAVMNGIAAPLRDRVRAVTEGSVAETVAAMSLAHVCVGNDTGAANIAAAVGTPTWIILGPRPPLEHDPQTLRALVAQRLEDITPGDVVAKVLGSLPTATLAVPREAVLL</sequence>
<keyword evidence="4" id="KW-1185">Reference proteome</keyword>
<dbReference type="EMBL" id="JACHXO010000005">
    <property type="protein sequence ID" value="MBB3195477.1"/>
    <property type="molecule type" value="Genomic_DNA"/>
</dbReference>
<comment type="caution">
    <text evidence="3">The sequence shown here is derived from an EMBL/GenBank/DDBJ whole genome shotgun (WGS) entry which is preliminary data.</text>
</comment>
<dbReference type="GO" id="GO:0016757">
    <property type="term" value="F:glycosyltransferase activity"/>
    <property type="evidence" value="ECO:0007669"/>
    <property type="project" value="UniProtKB-KW"/>
</dbReference>
<evidence type="ECO:0000256" key="1">
    <source>
        <dbReference type="ARBA" id="ARBA00022676"/>
    </source>
</evidence>
<protein>
    <submittedName>
        <fullName evidence="3">Heptosyltransferase-2</fullName>
        <ecNumber evidence="3">2.4.-.-</ecNumber>
    </submittedName>
</protein>
<gene>
    <name evidence="3" type="ORF">FHS28_002883</name>
</gene>
<keyword evidence="2 3" id="KW-0808">Transferase</keyword>
<dbReference type="EC" id="2.4.-.-" evidence="3"/>
<proteinExistence type="predicted"/>
<dbReference type="Pfam" id="PF01075">
    <property type="entry name" value="Glyco_transf_9"/>
    <property type="match status" value="1"/>
</dbReference>
<evidence type="ECO:0000313" key="3">
    <source>
        <dbReference type="EMBL" id="MBB3195477.1"/>
    </source>
</evidence>
<dbReference type="CDD" id="cd03789">
    <property type="entry name" value="GT9_LPS_heptosyltransferase"/>
    <property type="match status" value="1"/>
</dbReference>
<evidence type="ECO:0000256" key="2">
    <source>
        <dbReference type="ARBA" id="ARBA00022679"/>
    </source>
</evidence>
<dbReference type="Proteomes" id="UP000574369">
    <property type="component" value="Unassembled WGS sequence"/>
</dbReference>
<dbReference type="InterPro" id="IPR002201">
    <property type="entry name" value="Glyco_trans_9"/>
</dbReference>
<evidence type="ECO:0000313" key="4">
    <source>
        <dbReference type="Proteomes" id="UP000574369"/>
    </source>
</evidence>
<accession>A0ABR6GUX6</accession>
<dbReference type="PANTHER" id="PTHR30160">
    <property type="entry name" value="TETRAACYLDISACCHARIDE 4'-KINASE-RELATED"/>
    <property type="match status" value="1"/>
</dbReference>
<name>A0ABR6GUX6_9BURK</name>
<dbReference type="PANTHER" id="PTHR30160:SF7">
    <property type="entry name" value="ADP-HEPTOSE--LPS HEPTOSYLTRANSFERASE 2"/>
    <property type="match status" value="1"/>
</dbReference>
<dbReference type="InterPro" id="IPR051199">
    <property type="entry name" value="LPS_LOS_Heptosyltrfase"/>
</dbReference>
<organism evidence="3 4">
    <name type="scientific">Roseateles terrae</name>
    <dbReference type="NCBI Taxonomy" id="431060"/>
    <lineage>
        <taxon>Bacteria</taxon>
        <taxon>Pseudomonadati</taxon>
        <taxon>Pseudomonadota</taxon>
        <taxon>Betaproteobacteria</taxon>
        <taxon>Burkholderiales</taxon>
        <taxon>Sphaerotilaceae</taxon>
        <taxon>Roseateles</taxon>
    </lineage>
</organism>
<reference evidence="3 4" key="1">
    <citation type="submission" date="2020-08" db="EMBL/GenBank/DDBJ databases">
        <title>Genomic Encyclopedia of Type Strains, Phase III (KMG-III): the genomes of soil and plant-associated and newly described type strains.</title>
        <authorList>
            <person name="Whitman W."/>
        </authorList>
    </citation>
    <scope>NUCLEOTIDE SEQUENCE [LARGE SCALE GENOMIC DNA]</scope>
    <source>
        <strain evidence="3 4">CECT 7247</strain>
    </source>
</reference>